<accession>A0A517I9R1</accession>
<dbReference type="EMBL" id="CP042161">
    <property type="protein sequence ID" value="QDS35626.1"/>
    <property type="molecule type" value="Genomic_DNA"/>
</dbReference>
<organism evidence="1 2">
    <name type="scientific">Brevibacillus brevis</name>
    <name type="common">Bacillus brevis</name>
    <dbReference type="NCBI Taxonomy" id="1393"/>
    <lineage>
        <taxon>Bacteria</taxon>
        <taxon>Bacillati</taxon>
        <taxon>Bacillota</taxon>
        <taxon>Bacilli</taxon>
        <taxon>Bacillales</taxon>
        <taxon>Paenibacillaceae</taxon>
        <taxon>Brevibacillus</taxon>
    </lineage>
</organism>
<gene>
    <name evidence="1" type="ORF">FPS98_17315</name>
</gene>
<protein>
    <submittedName>
        <fullName evidence="1">Uncharacterized protein</fullName>
    </submittedName>
</protein>
<dbReference type="Proteomes" id="UP000317713">
    <property type="component" value="Chromosome"/>
</dbReference>
<sequence length="138" mass="15982">MYKELDVFITGCQNTVDYWYDVGCIIASDMLAKFSQKDWEDLSSHVLMKPLEWQRKLAYCMDSCCNEHELNILLSLLDTDDEELFVICVDTLRSYTALEGKQMIRDNPAMLVRVNELLPRAGVATRRVLEDFLVKIHG</sequence>
<dbReference type="RefSeq" id="WP_144617241.1">
    <property type="nucleotide sequence ID" value="NZ_CP042161.1"/>
</dbReference>
<reference evidence="1 2" key="1">
    <citation type="submission" date="2019-07" db="EMBL/GenBank/DDBJ databases">
        <title>Characterization of Brevibacillus brevis HK544, as a potential biocontrol agent.</title>
        <authorList>
            <person name="Kim H."/>
        </authorList>
    </citation>
    <scope>NUCLEOTIDE SEQUENCE [LARGE SCALE GENOMIC DNA]</scope>
    <source>
        <strain evidence="1 2">HK544</strain>
    </source>
</reference>
<name>A0A517I9R1_BREBE</name>
<evidence type="ECO:0000313" key="1">
    <source>
        <dbReference type="EMBL" id="QDS35626.1"/>
    </source>
</evidence>
<proteinExistence type="predicted"/>
<evidence type="ECO:0000313" key="2">
    <source>
        <dbReference type="Proteomes" id="UP000317713"/>
    </source>
</evidence>
<dbReference type="AlphaFoldDB" id="A0A517I9R1"/>